<dbReference type="Proteomes" id="UP000729733">
    <property type="component" value="Unassembled WGS sequence"/>
</dbReference>
<comment type="caution">
    <text evidence="2">The sequence shown here is derived from an EMBL/GenBank/DDBJ whole genome shotgun (WGS) entry which is preliminary data.</text>
</comment>
<accession>A0A964BTD4</accession>
<dbReference type="EMBL" id="JADWDC010000037">
    <property type="protein sequence ID" value="MCC0178178.1"/>
    <property type="molecule type" value="Genomic_DNA"/>
</dbReference>
<dbReference type="SUPFAM" id="SSF48452">
    <property type="entry name" value="TPR-like"/>
    <property type="match status" value="1"/>
</dbReference>
<name>A0A964BTD4_9CYAN</name>
<sequence>MASKKINISSLGAKISEGNTTTEGWLERENILWRLKQYDRSVEAFDRAIELNPEFVHLAYYGKGVALNLSH</sequence>
<protein>
    <submittedName>
        <fullName evidence="2">Tetratricopeptide repeat protein</fullName>
    </submittedName>
</protein>
<evidence type="ECO:0000313" key="2">
    <source>
        <dbReference type="EMBL" id="MCC0178178.1"/>
    </source>
</evidence>
<keyword evidence="1" id="KW-0802">TPR repeat</keyword>
<dbReference type="InterPro" id="IPR011990">
    <property type="entry name" value="TPR-like_helical_dom_sf"/>
</dbReference>
<feature type="repeat" description="TPR" evidence="1">
    <location>
        <begin position="22"/>
        <end position="55"/>
    </location>
</feature>
<gene>
    <name evidence="2" type="ORF">I4641_14440</name>
</gene>
<dbReference type="PROSITE" id="PS50005">
    <property type="entry name" value="TPR"/>
    <property type="match status" value="1"/>
</dbReference>
<dbReference type="SMART" id="SM00028">
    <property type="entry name" value="TPR"/>
    <property type="match status" value="1"/>
</dbReference>
<evidence type="ECO:0000256" key="1">
    <source>
        <dbReference type="PROSITE-ProRule" id="PRU00339"/>
    </source>
</evidence>
<dbReference type="Gene3D" id="1.25.40.10">
    <property type="entry name" value="Tetratricopeptide repeat domain"/>
    <property type="match status" value="1"/>
</dbReference>
<keyword evidence="3" id="KW-1185">Reference proteome</keyword>
<evidence type="ECO:0000313" key="3">
    <source>
        <dbReference type="Proteomes" id="UP000729733"/>
    </source>
</evidence>
<reference evidence="2" key="1">
    <citation type="journal article" date="2021" name="Antonie Van Leeuwenhoek">
        <title>Draft genome and description of Waterburya agarophytonicola gen. nov. sp. nov. (Pleurocapsales, Cyanobacteria): a seaweed symbiont.</title>
        <authorList>
            <person name="Bonthond G."/>
            <person name="Shalygin S."/>
            <person name="Bayer T."/>
            <person name="Weinberger F."/>
        </authorList>
    </citation>
    <scope>NUCLEOTIDE SEQUENCE</scope>
    <source>
        <strain evidence="2">KI4</strain>
    </source>
</reference>
<proteinExistence type="predicted"/>
<dbReference type="InterPro" id="IPR019734">
    <property type="entry name" value="TPR_rpt"/>
</dbReference>
<dbReference type="AlphaFoldDB" id="A0A964BTD4"/>
<organism evidence="2 3">
    <name type="scientific">Waterburya agarophytonicola KI4</name>
    <dbReference type="NCBI Taxonomy" id="2874699"/>
    <lineage>
        <taxon>Bacteria</taxon>
        <taxon>Bacillati</taxon>
        <taxon>Cyanobacteriota</taxon>
        <taxon>Cyanophyceae</taxon>
        <taxon>Pleurocapsales</taxon>
        <taxon>Hyellaceae</taxon>
        <taxon>Waterburya</taxon>
        <taxon>Waterburya agarophytonicola</taxon>
    </lineage>
</organism>